<organism evidence="5 6">
    <name type="scientific">Bacillus australimaris</name>
    <dbReference type="NCBI Taxonomy" id="1326968"/>
    <lineage>
        <taxon>Bacteria</taxon>
        <taxon>Bacillati</taxon>
        <taxon>Bacillota</taxon>
        <taxon>Bacilli</taxon>
        <taxon>Bacillales</taxon>
        <taxon>Bacillaceae</taxon>
        <taxon>Bacillus</taxon>
    </lineage>
</organism>
<proteinExistence type="predicted"/>
<dbReference type="InterPro" id="IPR021729">
    <property type="entry name" value="DUF3298"/>
</dbReference>
<gene>
    <name evidence="5" type="ORF">KCQ59_08430</name>
</gene>
<dbReference type="PANTHER" id="PTHR10587:SF133">
    <property type="entry name" value="CHITIN DEACETYLASE 1-RELATED"/>
    <property type="match status" value="1"/>
</dbReference>
<dbReference type="EMBL" id="JAGQFH010000012">
    <property type="protein sequence ID" value="MBR8689808.1"/>
    <property type="molecule type" value="Genomic_DNA"/>
</dbReference>
<evidence type="ECO:0000256" key="2">
    <source>
        <dbReference type="ARBA" id="ARBA00022801"/>
    </source>
</evidence>
<reference evidence="5 6" key="1">
    <citation type="submission" date="2021-04" db="EMBL/GenBank/DDBJ databases">
        <title>Isolation of newly marine bacteria for enzymatic activity.</title>
        <authorList>
            <person name="Hadi W.A.M."/>
            <person name="Nair A.J.J."/>
            <person name="Edwin B.T."/>
        </authorList>
    </citation>
    <scope>NUCLEOTIDE SEQUENCE [LARGE SCALE GENOMIC DNA]</scope>
    <source>
        <strain evidence="5 6">B28A</strain>
    </source>
</reference>
<evidence type="ECO:0000259" key="4">
    <source>
        <dbReference type="PROSITE" id="PS51677"/>
    </source>
</evidence>
<keyword evidence="3" id="KW-1133">Transmembrane helix</keyword>
<dbReference type="InterPro" id="IPR011330">
    <property type="entry name" value="Glyco_hydro/deAcase_b/a-brl"/>
</dbReference>
<dbReference type="Gene3D" id="3.90.640.20">
    <property type="entry name" value="Heat-shock cognate protein, ATPase"/>
    <property type="match status" value="1"/>
</dbReference>
<dbReference type="Pfam" id="PF01522">
    <property type="entry name" value="Polysacc_deac_1"/>
    <property type="match status" value="1"/>
</dbReference>
<dbReference type="InterPro" id="IPR050248">
    <property type="entry name" value="Polysacc_deacetylase_ArnD"/>
</dbReference>
<dbReference type="InterPro" id="IPR002509">
    <property type="entry name" value="NODB_dom"/>
</dbReference>
<dbReference type="GO" id="GO:0016787">
    <property type="term" value="F:hydrolase activity"/>
    <property type="evidence" value="ECO:0007669"/>
    <property type="project" value="UniProtKB-KW"/>
</dbReference>
<dbReference type="PANTHER" id="PTHR10587">
    <property type="entry name" value="GLYCOSYL TRANSFERASE-RELATED"/>
    <property type="match status" value="1"/>
</dbReference>
<evidence type="ECO:0000256" key="3">
    <source>
        <dbReference type="SAM" id="Phobius"/>
    </source>
</evidence>
<evidence type="ECO:0000313" key="5">
    <source>
        <dbReference type="EMBL" id="MBR8689808.1"/>
    </source>
</evidence>
<dbReference type="AlphaFoldDB" id="A0ABD4QIJ4"/>
<keyword evidence="1" id="KW-0479">Metal-binding</keyword>
<keyword evidence="3" id="KW-0472">Membrane</keyword>
<feature type="domain" description="NodB homology" evidence="4">
    <location>
        <begin position="283"/>
        <end position="457"/>
    </location>
</feature>
<dbReference type="InterPro" id="IPR037126">
    <property type="entry name" value="PdaC/RsiV-like_sf"/>
</dbReference>
<dbReference type="Gene3D" id="3.20.20.370">
    <property type="entry name" value="Glycoside hydrolase/deacetylase"/>
    <property type="match status" value="1"/>
</dbReference>
<dbReference type="GO" id="GO:0046872">
    <property type="term" value="F:metal ion binding"/>
    <property type="evidence" value="ECO:0007669"/>
    <property type="project" value="UniProtKB-KW"/>
</dbReference>
<feature type="transmembrane region" description="Helical" evidence="3">
    <location>
        <begin position="12"/>
        <end position="31"/>
    </location>
</feature>
<name>A0ABD4QIJ4_9BACI</name>
<accession>A0ABD4QIJ4</accession>
<dbReference type="Proteomes" id="UP000676804">
    <property type="component" value="Unassembled WGS sequence"/>
</dbReference>
<comment type="caution">
    <text evidence="5">The sequence shown here is derived from an EMBL/GenBank/DDBJ whole genome shotgun (WGS) entry which is preliminary data.</text>
</comment>
<dbReference type="SUPFAM" id="SSF88713">
    <property type="entry name" value="Glycoside hydrolase/deacetylase"/>
    <property type="match status" value="1"/>
</dbReference>
<protein>
    <submittedName>
        <fullName evidence="5">Polysaccharide deacetylase family protein</fullName>
    </submittedName>
</protein>
<evidence type="ECO:0000256" key="1">
    <source>
        <dbReference type="ARBA" id="ARBA00022723"/>
    </source>
</evidence>
<dbReference type="Gene3D" id="3.30.565.40">
    <property type="entry name" value="Fervidobacterium nodosum Rt17-B1 like"/>
    <property type="match status" value="1"/>
</dbReference>
<dbReference type="Pfam" id="PF11738">
    <property type="entry name" value="DUF3298"/>
    <property type="match status" value="1"/>
</dbReference>
<dbReference type="PROSITE" id="PS51677">
    <property type="entry name" value="NODB"/>
    <property type="match status" value="1"/>
</dbReference>
<keyword evidence="3" id="KW-0812">Transmembrane</keyword>
<sequence length="476" mass="54199">MRGDLNVVSVKGKWSIVLFALAAVIGAVAFFQNQQASGTEKKNVKQDTNYKNVEIVTLVNDGKFMRYAVNYPLFHQKKLDDKIQSYANSALEHFKKTFSEAKDIDENKRYELNIDYDMVHYAKQSAAIHFTTYTYTGQQNGTTNHLTINYDFQKKTFLDTKDLFLPKANYLKKLSYITYMELRKDKTLSKDLPLLQKGTAPTAQNFSQFALKDKYVEFYFPASQVAEQDLGPQTLAIKKTLLKDMMRPEYMNKTKNKNEMKEPNPKRKAVKLPQKSKLDPNKKAIALTFDDGPNPATTSKILNALKANKGHATFFVLGSRVQYYPGMLADILKGGNEIGNHSYNHPLLTRLPLKQAVKQVKDTQQLIEKASGYTPTHFRPPYGGTNQNINQAIGMKVSLWDVDPEDWKIRNSQQITSHVLSHAADGRTVLMHDIYDSSAQAAVKIIHELTKQGYQLVTVSELEQLKKERQEQPPMQ</sequence>
<keyword evidence="2" id="KW-0378">Hydrolase</keyword>
<evidence type="ECO:0000313" key="6">
    <source>
        <dbReference type="Proteomes" id="UP000676804"/>
    </source>
</evidence>